<dbReference type="Pfam" id="PF01433">
    <property type="entry name" value="Peptidase_M1"/>
    <property type="match status" value="1"/>
</dbReference>
<dbReference type="GO" id="GO:0008270">
    <property type="term" value="F:zinc ion binding"/>
    <property type="evidence" value="ECO:0007669"/>
    <property type="project" value="UniProtKB-UniRule"/>
</dbReference>
<dbReference type="Gene3D" id="2.60.40.1910">
    <property type="match status" value="1"/>
</dbReference>
<evidence type="ECO:0000256" key="3">
    <source>
        <dbReference type="ARBA" id="ARBA00022670"/>
    </source>
</evidence>
<dbReference type="SUPFAM" id="SSF55486">
    <property type="entry name" value="Metalloproteases ('zincins'), catalytic domain"/>
    <property type="match status" value="1"/>
</dbReference>
<feature type="domain" description="Aminopeptidase N-like N-terminal" evidence="15">
    <location>
        <begin position="101"/>
        <end position="299"/>
    </location>
</feature>
<dbReference type="Proteomes" id="UP000288859">
    <property type="component" value="Unassembled WGS sequence"/>
</dbReference>
<evidence type="ECO:0000313" key="16">
    <source>
        <dbReference type="EMBL" id="RVX72892.1"/>
    </source>
</evidence>
<feature type="binding site" evidence="9">
    <location>
        <position position="434"/>
    </location>
    <ligand>
        <name>Zn(2+)</name>
        <dbReference type="ChEBI" id="CHEBI:29105"/>
        <note>catalytic</note>
    </ligand>
</feature>
<reference evidence="16 17" key="1">
    <citation type="submission" date="2017-03" db="EMBL/GenBank/DDBJ databases">
        <title>Genomes of endolithic fungi from Antarctica.</title>
        <authorList>
            <person name="Coleine C."/>
            <person name="Masonjones S."/>
            <person name="Stajich J.E."/>
        </authorList>
    </citation>
    <scope>NUCLEOTIDE SEQUENCE [LARGE SCALE GENOMIC DNA]</scope>
    <source>
        <strain evidence="16 17">CCFEE 6314</strain>
    </source>
</reference>
<dbReference type="FunFam" id="1.25.50.20:FF:000002">
    <property type="entry name" value="Aminopeptidase"/>
    <property type="match status" value="1"/>
</dbReference>
<dbReference type="AlphaFoldDB" id="A0A438NAU7"/>
<evidence type="ECO:0000259" key="13">
    <source>
        <dbReference type="Pfam" id="PF01433"/>
    </source>
</evidence>
<dbReference type="SUPFAM" id="SSF63737">
    <property type="entry name" value="Leukotriene A4 hydrolase N-terminal domain"/>
    <property type="match status" value="1"/>
</dbReference>
<evidence type="ECO:0000256" key="10">
    <source>
        <dbReference type="PIRSR" id="PIRSR634016-4"/>
    </source>
</evidence>
<dbReference type="EMBL" id="NAJM01000010">
    <property type="protein sequence ID" value="RVX72892.1"/>
    <property type="molecule type" value="Genomic_DNA"/>
</dbReference>
<evidence type="ECO:0000256" key="8">
    <source>
        <dbReference type="PIRSR" id="PIRSR634016-1"/>
    </source>
</evidence>
<dbReference type="PRINTS" id="PR00756">
    <property type="entry name" value="ALADIPTASE"/>
</dbReference>
<sequence length="966" mass="107370">MLESRLTADDSASPTQPPLAQENSPPPPSTSIVTLQDLEDCPSPDLLHTPPTFSCVLVPQKLDQPWLLQIETSFLTRELYLLPDTSCKQNTDIGPGPYSIKPTHYDLSLFNLEFGGEWSFDGLVKIHSKVKSDTEELVINVKELQISSVEVYGNDGSAAVTSSTDVSYDKKDERATISFPQSIPAGDAIIAIQYKGTINNAMAGFYRSKYKPTVPPAQGTPTDGEFHYMFSTQFEACEARRAFPSFDEPNLKATFEFEVEIPEDLVALSNTPEKATTKGSKPGLKKVSFEKTPPMSTYLAAWAIGDFEYVEAFTERKYNGKPLPVRVYTTRGLKEQGRFALEHAHKTIDYFSDIFGIEYPLPKSDLLAVHEFAMGAMENWGLVTYRTTAVLYDEEKSDARFQNRVAYVVAHELAHQWFGNLVTMDWWNELWLNEGFATWVGWLAIDHLHPEWNVWSQFVAEGVQSALQLDSLRASHAIEVPVRNALEVDQIFDQISYLKGSSVIRMLSNHLGQDVFLKGVSDYLKAHAYGNAKTKDLWAALSVASGQDVLAFMDPWIRKIGFPVVTVAEEPGQISLRQERFLSTGDVKTEEDETTWWIPVGLKTGSPFKVLHSALTAKEDTIRDVDDSFYKINADFSGFYRTNYPPQRLAKLGEAQSQLSIEDKIGLLGDATALAVSGHGTTAALLALLEGFQEEESFLVWSAISSSLAKVRAVFSSNKEIAAGLKNFSLKLISPRAEAIGWEYPKNEDWLTGQSRKLLLAAAAGAGHQGIISEGQKKFAAWKAGDEKAIHQNLRGVVFNLVVANGGQEEYDTVKAEFLKTTSVDGKEIAITALGRSKSYECALDLLNFVTSDAVPPQDAHSGIISVANNNETRNAAWEFTKNEWSRVEKRLAVTSVVIDRWIKNGLTHYSDTAIRDDILSFFKDKNTGPFNRSLVIISDTITGNASYKQRDEAQILEWLKARGYA</sequence>
<evidence type="ECO:0000256" key="2">
    <source>
        <dbReference type="ARBA" id="ARBA00022438"/>
    </source>
</evidence>
<dbReference type="OrthoDB" id="10031169at2759"/>
<keyword evidence="3 11" id="KW-0645">Protease</keyword>
<dbReference type="PANTHER" id="PTHR11533">
    <property type="entry name" value="PROTEASE M1 ZINC METALLOPROTEASE"/>
    <property type="match status" value="1"/>
</dbReference>
<keyword evidence="4 9" id="KW-0479">Metal-binding</keyword>
<dbReference type="InterPro" id="IPR027268">
    <property type="entry name" value="Peptidase_M4/M1_CTD_sf"/>
</dbReference>
<dbReference type="Pfam" id="PF11838">
    <property type="entry name" value="ERAP1_C"/>
    <property type="match status" value="1"/>
</dbReference>
<dbReference type="Gene3D" id="1.25.50.20">
    <property type="match status" value="1"/>
</dbReference>
<accession>A0A438NAU7</accession>
<feature type="domain" description="ERAP1-like C-terminal" evidence="14">
    <location>
        <begin position="629"/>
        <end position="942"/>
    </location>
</feature>
<dbReference type="GO" id="GO:0070006">
    <property type="term" value="F:metalloaminopeptidase activity"/>
    <property type="evidence" value="ECO:0007669"/>
    <property type="project" value="TreeGrafter"/>
</dbReference>
<feature type="site" description="Transition state stabilizer" evidence="10">
    <location>
        <position position="497"/>
    </location>
</feature>
<evidence type="ECO:0000256" key="1">
    <source>
        <dbReference type="ARBA" id="ARBA00010136"/>
    </source>
</evidence>
<evidence type="ECO:0000259" key="14">
    <source>
        <dbReference type="Pfam" id="PF11838"/>
    </source>
</evidence>
<feature type="binding site" evidence="9">
    <location>
        <position position="415"/>
    </location>
    <ligand>
        <name>Zn(2+)</name>
        <dbReference type="ChEBI" id="CHEBI:29105"/>
        <note>catalytic</note>
    </ligand>
</feature>
<keyword evidence="2 11" id="KW-0031">Aminopeptidase</keyword>
<feature type="binding site" evidence="9">
    <location>
        <position position="411"/>
    </location>
    <ligand>
        <name>Zn(2+)</name>
        <dbReference type="ChEBI" id="CHEBI:29105"/>
        <note>catalytic</note>
    </ligand>
</feature>
<evidence type="ECO:0000256" key="12">
    <source>
        <dbReference type="SAM" id="MobiDB-lite"/>
    </source>
</evidence>
<evidence type="ECO:0000256" key="6">
    <source>
        <dbReference type="ARBA" id="ARBA00022833"/>
    </source>
</evidence>
<keyword evidence="7 11" id="KW-0482">Metalloprotease</keyword>
<evidence type="ECO:0000313" key="17">
    <source>
        <dbReference type="Proteomes" id="UP000288859"/>
    </source>
</evidence>
<dbReference type="Gene3D" id="1.10.390.10">
    <property type="entry name" value="Neutral Protease Domain 2"/>
    <property type="match status" value="1"/>
</dbReference>
<dbReference type="FunFam" id="1.10.390.10:FF:000001">
    <property type="entry name" value="Aminopeptidase"/>
    <property type="match status" value="1"/>
</dbReference>
<name>A0A438NAU7_EXOME</name>
<feature type="active site" description="Proton acceptor" evidence="8">
    <location>
        <position position="412"/>
    </location>
</feature>
<dbReference type="InterPro" id="IPR024571">
    <property type="entry name" value="ERAP1-like_C_dom"/>
</dbReference>
<dbReference type="GO" id="GO:0042277">
    <property type="term" value="F:peptide binding"/>
    <property type="evidence" value="ECO:0007669"/>
    <property type="project" value="TreeGrafter"/>
</dbReference>
<dbReference type="PANTHER" id="PTHR11533:SF171">
    <property type="entry name" value="AMINOPEPTIDASE"/>
    <property type="match status" value="1"/>
</dbReference>
<dbReference type="GO" id="GO:0016020">
    <property type="term" value="C:membrane"/>
    <property type="evidence" value="ECO:0007669"/>
    <property type="project" value="TreeGrafter"/>
</dbReference>
<dbReference type="GO" id="GO:0006508">
    <property type="term" value="P:proteolysis"/>
    <property type="evidence" value="ECO:0007669"/>
    <property type="project" value="UniProtKB-KW"/>
</dbReference>
<dbReference type="InterPro" id="IPR045357">
    <property type="entry name" value="Aminopeptidase_N-like_N"/>
</dbReference>
<protein>
    <recommendedName>
        <fullName evidence="11">Aminopeptidase</fullName>
        <ecNumber evidence="11">3.4.11.-</ecNumber>
    </recommendedName>
</protein>
<dbReference type="EC" id="3.4.11.-" evidence="11"/>
<dbReference type="FunFam" id="2.60.40.1910:FF:000004">
    <property type="entry name" value="Aminopeptidase"/>
    <property type="match status" value="1"/>
</dbReference>
<dbReference type="InterPro" id="IPR034016">
    <property type="entry name" value="M1_APN-typ"/>
</dbReference>
<dbReference type="FunFam" id="2.60.40.1730:FF:000002">
    <property type="entry name" value="Aminopeptidase"/>
    <property type="match status" value="1"/>
</dbReference>
<proteinExistence type="inferred from homology"/>
<evidence type="ECO:0000256" key="11">
    <source>
        <dbReference type="RuleBase" id="RU364040"/>
    </source>
</evidence>
<dbReference type="GO" id="GO:0005737">
    <property type="term" value="C:cytoplasm"/>
    <property type="evidence" value="ECO:0007669"/>
    <property type="project" value="TreeGrafter"/>
</dbReference>
<keyword evidence="6 9" id="KW-0862">Zinc</keyword>
<feature type="region of interest" description="Disordered" evidence="12">
    <location>
        <begin position="1"/>
        <end position="31"/>
    </location>
</feature>
<gene>
    <name evidence="16" type="ORF">B0A52_03245</name>
</gene>
<comment type="similarity">
    <text evidence="1 11">Belongs to the peptidase M1 family.</text>
</comment>
<dbReference type="CDD" id="cd09601">
    <property type="entry name" value="M1_APN-Q_like"/>
    <property type="match status" value="1"/>
</dbReference>
<feature type="domain" description="Peptidase M1 membrane alanine aminopeptidase" evidence="13">
    <location>
        <begin position="339"/>
        <end position="556"/>
    </location>
</feature>
<dbReference type="InterPro" id="IPR042097">
    <property type="entry name" value="Aminopeptidase_N-like_N_sf"/>
</dbReference>
<evidence type="ECO:0000256" key="9">
    <source>
        <dbReference type="PIRSR" id="PIRSR634016-3"/>
    </source>
</evidence>
<dbReference type="GO" id="GO:0043171">
    <property type="term" value="P:peptide catabolic process"/>
    <property type="evidence" value="ECO:0007669"/>
    <property type="project" value="TreeGrafter"/>
</dbReference>
<evidence type="ECO:0000256" key="5">
    <source>
        <dbReference type="ARBA" id="ARBA00022801"/>
    </source>
</evidence>
<comment type="cofactor">
    <cofactor evidence="9 11">
        <name>Zn(2+)</name>
        <dbReference type="ChEBI" id="CHEBI:29105"/>
    </cofactor>
    <text evidence="9 11">Binds 1 zinc ion per subunit.</text>
</comment>
<dbReference type="InterPro" id="IPR001930">
    <property type="entry name" value="Peptidase_M1"/>
</dbReference>
<keyword evidence="5 11" id="KW-0378">Hydrolase</keyword>
<dbReference type="VEuPathDB" id="FungiDB:PV10_04036"/>
<dbReference type="Pfam" id="PF17900">
    <property type="entry name" value="Peptidase_M1_N"/>
    <property type="match status" value="1"/>
</dbReference>
<dbReference type="InterPro" id="IPR014782">
    <property type="entry name" value="Peptidase_M1_dom"/>
</dbReference>
<dbReference type="InterPro" id="IPR050344">
    <property type="entry name" value="Peptidase_M1_aminopeptidases"/>
</dbReference>
<evidence type="ECO:0000256" key="4">
    <source>
        <dbReference type="ARBA" id="ARBA00022723"/>
    </source>
</evidence>
<organism evidence="16 17">
    <name type="scientific">Exophiala mesophila</name>
    <name type="common">Black yeast-like fungus</name>
    <dbReference type="NCBI Taxonomy" id="212818"/>
    <lineage>
        <taxon>Eukaryota</taxon>
        <taxon>Fungi</taxon>
        <taxon>Dikarya</taxon>
        <taxon>Ascomycota</taxon>
        <taxon>Pezizomycotina</taxon>
        <taxon>Eurotiomycetes</taxon>
        <taxon>Chaetothyriomycetidae</taxon>
        <taxon>Chaetothyriales</taxon>
        <taxon>Herpotrichiellaceae</taxon>
        <taxon>Exophiala</taxon>
    </lineage>
</organism>
<dbReference type="Gene3D" id="2.60.40.1730">
    <property type="entry name" value="tricorn interacting facor f3 domain"/>
    <property type="match status" value="1"/>
</dbReference>
<comment type="caution">
    <text evidence="16">The sequence shown here is derived from an EMBL/GenBank/DDBJ whole genome shotgun (WGS) entry which is preliminary data.</text>
</comment>
<evidence type="ECO:0000259" key="15">
    <source>
        <dbReference type="Pfam" id="PF17900"/>
    </source>
</evidence>
<evidence type="ECO:0000256" key="7">
    <source>
        <dbReference type="ARBA" id="ARBA00023049"/>
    </source>
</evidence>